<dbReference type="Gene3D" id="3.30.450.20">
    <property type="entry name" value="PAS domain"/>
    <property type="match status" value="1"/>
</dbReference>
<organism evidence="2">
    <name type="scientific">marine sediment metagenome</name>
    <dbReference type="NCBI Taxonomy" id="412755"/>
    <lineage>
        <taxon>unclassified sequences</taxon>
        <taxon>metagenomes</taxon>
        <taxon>ecological metagenomes</taxon>
    </lineage>
</organism>
<gene>
    <name evidence="2" type="ORF">S01H4_66524</name>
</gene>
<dbReference type="InterPro" id="IPR035965">
    <property type="entry name" value="PAS-like_dom_sf"/>
</dbReference>
<dbReference type="Pfam" id="PF13188">
    <property type="entry name" value="PAS_8"/>
    <property type="match status" value="1"/>
</dbReference>
<name>X1DVN4_9ZZZZ</name>
<dbReference type="NCBIfam" id="TIGR00229">
    <property type="entry name" value="sensory_box"/>
    <property type="match status" value="1"/>
</dbReference>
<reference evidence="2" key="1">
    <citation type="journal article" date="2014" name="Front. Microbiol.">
        <title>High frequency of phylogenetically diverse reductive dehalogenase-homologous genes in deep subseafloor sedimentary metagenomes.</title>
        <authorList>
            <person name="Kawai M."/>
            <person name="Futagami T."/>
            <person name="Toyoda A."/>
            <person name="Takaki Y."/>
            <person name="Nishi S."/>
            <person name="Hori S."/>
            <person name="Arai W."/>
            <person name="Tsubouchi T."/>
            <person name="Morono Y."/>
            <person name="Uchiyama I."/>
            <person name="Ito T."/>
            <person name="Fujiyama A."/>
            <person name="Inagaki F."/>
            <person name="Takami H."/>
        </authorList>
    </citation>
    <scope>NUCLEOTIDE SEQUENCE</scope>
    <source>
        <strain evidence="2">Expedition CK06-06</strain>
    </source>
</reference>
<protein>
    <recommendedName>
        <fullName evidence="1">PAS domain-containing protein</fullName>
    </recommendedName>
</protein>
<dbReference type="PROSITE" id="PS50112">
    <property type="entry name" value="PAS"/>
    <property type="match status" value="1"/>
</dbReference>
<accession>X1DVN4</accession>
<dbReference type="InterPro" id="IPR000014">
    <property type="entry name" value="PAS"/>
</dbReference>
<feature type="non-terminal residue" evidence="2">
    <location>
        <position position="71"/>
    </location>
</feature>
<sequence length="71" mass="8154">HLIIIAGTIYIQVLIEDSTNRIEAEQRLSVSEERLRLITENANDVIWTADMNLNFTYISPTCIKILGYTDK</sequence>
<comment type="caution">
    <text evidence="2">The sequence shown here is derived from an EMBL/GenBank/DDBJ whole genome shotgun (WGS) entry which is preliminary data.</text>
</comment>
<dbReference type="AlphaFoldDB" id="X1DVN4"/>
<dbReference type="SUPFAM" id="SSF55785">
    <property type="entry name" value="PYP-like sensor domain (PAS domain)"/>
    <property type="match status" value="1"/>
</dbReference>
<proteinExistence type="predicted"/>
<feature type="non-terminal residue" evidence="2">
    <location>
        <position position="1"/>
    </location>
</feature>
<dbReference type="EMBL" id="BART01041247">
    <property type="protein sequence ID" value="GAH24307.1"/>
    <property type="molecule type" value="Genomic_DNA"/>
</dbReference>
<evidence type="ECO:0000259" key="1">
    <source>
        <dbReference type="PROSITE" id="PS50112"/>
    </source>
</evidence>
<feature type="domain" description="PAS" evidence="1">
    <location>
        <begin position="31"/>
        <end position="71"/>
    </location>
</feature>
<evidence type="ECO:0000313" key="2">
    <source>
        <dbReference type="EMBL" id="GAH24307.1"/>
    </source>
</evidence>